<evidence type="ECO:0008006" key="3">
    <source>
        <dbReference type="Google" id="ProtNLM"/>
    </source>
</evidence>
<organism evidence="1 2">
    <name type="scientific">Brenthis ino</name>
    <name type="common">lesser marbled fritillary</name>
    <dbReference type="NCBI Taxonomy" id="405034"/>
    <lineage>
        <taxon>Eukaryota</taxon>
        <taxon>Metazoa</taxon>
        <taxon>Ecdysozoa</taxon>
        <taxon>Arthropoda</taxon>
        <taxon>Hexapoda</taxon>
        <taxon>Insecta</taxon>
        <taxon>Pterygota</taxon>
        <taxon>Neoptera</taxon>
        <taxon>Endopterygota</taxon>
        <taxon>Lepidoptera</taxon>
        <taxon>Glossata</taxon>
        <taxon>Ditrysia</taxon>
        <taxon>Papilionoidea</taxon>
        <taxon>Nymphalidae</taxon>
        <taxon>Heliconiinae</taxon>
        <taxon>Argynnini</taxon>
        <taxon>Brenthis</taxon>
    </lineage>
</organism>
<proteinExistence type="predicted"/>
<feature type="non-terminal residue" evidence="1">
    <location>
        <position position="413"/>
    </location>
</feature>
<gene>
    <name evidence="1" type="ORF">BINO364_LOCUS12977</name>
</gene>
<evidence type="ECO:0000313" key="1">
    <source>
        <dbReference type="EMBL" id="CAH0727670.1"/>
    </source>
</evidence>
<evidence type="ECO:0000313" key="2">
    <source>
        <dbReference type="Proteomes" id="UP000838878"/>
    </source>
</evidence>
<reference evidence="1" key="1">
    <citation type="submission" date="2021-12" db="EMBL/GenBank/DDBJ databases">
        <authorList>
            <person name="Martin H S."/>
        </authorList>
    </citation>
    <scope>NUCLEOTIDE SEQUENCE</scope>
</reference>
<dbReference type="InterPro" id="IPR036691">
    <property type="entry name" value="Endo/exonu/phosph_ase_sf"/>
</dbReference>
<dbReference type="Proteomes" id="UP000838878">
    <property type="component" value="Chromosome 6"/>
</dbReference>
<dbReference type="OrthoDB" id="10056483at2759"/>
<dbReference type="PANTHER" id="PTHR33395">
    <property type="entry name" value="TRANSCRIPTASE, PUTATIVE-RELATED-RELATED"/>
    <property type="match status" value="1"/>
</dbReference>
<dbReference type="PANTHER" id="PTHR33395:SF22">
    <property type="entry name" value="REVERSE TRANSCRIPTASE DOMAIN-CONTAINING PROTEIN"/>
    <property type="match status" value="1"/>
</dbReference>
<dbReference type="Gene3D" id="3.60.10.10">
    <property type="entry name" value="Endonuclease/exonuclease/phosphatase"/>
    <property type="match status" value="1"/>
</dbReference>
<accession>A0A8J9VJR9</accession>
<name>A0A8J9VJR9_9NEOP</name>
<keyword evidence="2" id="KW-1185">Reference proteome</keyword>
<dbReference type="AlphaFoldDB" id="A0A8J9VJR9"/>
<dbReference type="SUPFAM" id="SSF56219">
    <property type="entry name" value="DNase I-like"/>
    <property type="match status" value="1"/>
</dbReference>
<dbReference type="EMBL" id="OV170226">
    <property type="protein sequence ID" value="CAH0727670.1"/>
    <property type="molecule type" value="Genomic_DNA"/>
</dbReference>
<protein>
    <recommendedName>
        <fullName evidence="3">Endonuclease/exonuclease/phosphatase domain-containing protein</fullName>
    </recommendedName>
</protein>
<sequence length="413" mass="46182">MQGSRLGLILENHPATQMAVVSPFVTQANIDSTKNHITLNILYQNVRGLKTKTKTWTMNLLLQACDIVAVTESFLDDTVEDAEISGGSWSVLRRDRGSPCGGVLIVARPGILLQRRRELETDSGEDLWVSCNIQGRSMFICVIYIKPSASDEDYMNLFCKIESFIFDLKGLVVILGDLNLNSASYNIVCYYSYFVTLCGLTEHNNIVNTHGSILDVVLVQEHVETIVSDTEGMVPPDLYHPPLNIKMNIRTAKHSDRLEPSNISNSKDWNFRKLDYETTPYSNVYGILGCSFDCNRCTTYARFSEIRSNLKACIPEAYENYIRRAESNIKANPLGFWDYISSLRVKGGFEPNVTLNGCMHSGVDAAEAFANFFADVFLSEVPKLSVDEVCLNDDKLHGTVISIPKFSVADIAY</sequence>